<reference evidence="3 4" key="1">
    <citation type="submission" date="2013-03" db="EMBL/GenBank/DDBJ databases">
        <title>The Genome Sequence of Cladophialophora carrionii CBS 160.54.</title>
        <authorList>
            <consortium name="The Broad Institute Genomics Platform"/>
            <person name="Cuomo C."/>
            <person name="de Hoog S."/>
            <person name="Gorbushina A."/>
            <person name="Walker B."/>
            <person name="Young S.K."/>
            <person name="Zeng Q."/>
            <person name="Gargeya S."/>
            <person name="Fitzgerald M."/>
            <person name="Haas B."/>
            <person name="Abouelleil A."/>
            <person name="Allen A.W."/>
            <person name="Alvarado L."/>
            <person name="Arachchi H.M."/>
            <person name="Berlin A.M."/>
            <person name="Chapman S.B."/>
            <person name="Gainer-Dewar J."/>
            <person name="Goldberg J."/>
            <person name="Griggs A."/>
            <person name="Gujja S."/>
            <person name="Hansen M."/>
            <person name="Howarth C."/>
            <person name="Imamovic A."/>
            <person name="Ireland A."/>
            <person name="Larimer J."/>
            <person name="McCowan C."/>
            <person name="Murphy C."/>
            <person name="Pearson M."/>
            <person name="Poon T.W."/>
            <person name="Priest M."/>
            <person name="Roberts A."/>
            <person name="Saif S."/>
            <person name="Shea T."/>
            <person name="Sisk P."/>
            <person name="Sykes S."/>
            <person name="Wortman J."/>
            <person name="Nusbaum C."/>
            <person name="Birren B."/>
        </authorList>
    </citation>
    <scope>NUCLEOTIDE SEQUENCE [LARGE SCALE GENOMIC DNA]</scope>
    <source>
        <strain evidence="3 4">CBS 160.54</strain>
    </source>
</reference>
<name>V9DA26_9EURO</name>
<dbReference type="PANTHER" id="PTHR15323">
    <property type="entry name" value="D123 PROTEIN"/>
    <property type="match status" value="1"/>
</dbReference>
<protein>
    <submittedName>
        <fullName evidence="3">Uncharacterized protein</fullName>
    </submittedName>
</protein>
<feature type="compositionally biased region" description="Basic and acidic residues" evidence="2">
    <location>
        <begin position="453"/>
        <end position="465"/>
    </location>
</feature>
<proteinExistence type="inferred from homology"/>
<dbReference type="HOGENOM" id="CLU_034402_2_0_1"/>
<sequence>MTNLLEQEKREQTSPITTLPFPPVTPQHILNTSFHSWYPRFRSMTPKARLIPLSQPFLDYLRADGIILPPEHKSSTSDAEDSGYDDEGSDDASADTELDPSESWADVHAAIATTIRDLGGKVVPKLNWSAPKDATWIATTNDMECRTPNDVYLLLKSSDFITHDLEHAFDGCVLPELADDALPHVPYHLVLRKAFNLNPSLEFRCFVRQRRVIAISQREMNHFDFLFDLRDRFGRLIRDFVEDRLVAGFPDENFVADVYIPPPHEKVWLIDVNPWAPRTDPLLFSWLELLTLEVPAVEEGKESSQGLPRTETQPGANGDDGREEFVRLTIQSRATCPAFSEYKHEHELEQEVQAPLGTEGDGDDESSAGSEADADVDADADSETIFVPEFRLVNRDDPEAYQFSATKYSAHKLPKDVVDASLAPGGMKDMMDEWKRVMERQQQESDTDTDSDSGTKYRAMSDERC</sequence>
<feature type="region of interest" description="Disordered" evidence="2">
    <location>
        <begin position="69"/>
        <end position="102"/>
    </location>
</feature>
<feature type="compositionally biased region" description="Polar residues" evidence="2">
    <location>
        <begin position="303"/>
        <end position="315"/>
    </location>
</feature>
<feature type="region of interest" description="Disordered" evidence="2">
    <location>
        <begin position="298"/>
        <end position="321"/>
    </location>
</feature>
<comment type="similarity">
    <text evidence="1">Belongs to the CDC123 family.</text>
</comment>
<dbReference type="AlphaFoldDB" id="V9DA26"/>
<feature type="region of interest" description="Disordered" evidence="2">
    <location>
        <begin position="439"/>
        <end position="465"/>
    </location>
</feature>
<gene>
    <name evidence="3" type="ORF">G647_05498</name>
</gene>
<dbReference type="InterPro" id="IPR009772">
    <property type="entry name" value="CDC123"/>
</dbReference>
<dbReference type="VEuPathDB" id="FungiDB:G647_05498"/>
<dbReference type="GO" id="GO:0005737">
    <property type="term" value="C:cytoplasm"/>
    <property type="evidence" value="ECO:0007669"/>
    <property type="project" value="TreeGrafter"/>
</dbReference>
<evidence type="ECO:0000313" key="3">
    <source>
        <dbReference type="EMBL" id="ETI23695.1"/>
    </source>
</evidence>
<feature type="compositionally biased region" description="Basic and acidic residues" evidence="2">
    <location>
        <begin position="1"/>
        <end position="12"/>
    </location>
</feature>
<organism evidence="3 4">
    <name type="scientific">Cladophialophora carrionii CBS 160.54</name>
    <dbReference type="NCBI Taxonomy" id="1279043"/>
    <lineage>
        <taxon>Eukaryota</taxon>
        <taxon>Fungi</taxon>
        <taxon>Dikarya</taxon>
        <taxon>Ascomycota</taxon>
        <taxon>Pezizomycotina</taxon>
        <taxon>Eurotiomycetes</taxon>
        <taxon>Chaetothyriomycetidae</taxon>
        <taxon>Chaetothyriales</taxon>
        <taxon>Herpotrichiellaceae</taxon>
        <taxon>Cladophialophora</taxon>
    </lineage>
</organism>
<dbReference type="EMBL" id="KB822705">
    <property type="protein sequence ID" value="ETI23695.1"/>
    <property type="molecule type" value="Genomic_DNA"/>
</dbReference>
<dbReference type="Proteomes" id="UP000030678">
    <property type="component" value="Unassembled WGS sequence"/>
</dbReference>
<dbReference type="OrthoDB" id="360540at2759"/>
<feature type="region of interest" description="Disordered" evidence="2">
    <location>
        <begin position="356"/>
        <end position="381"/>
    </location>
</feature>
<dbReference type="Pfam" id="PF07065">
    <property type="entry name" value="D123"/>
    <property type="match status" value="1"/>
</dbReference>
<accession>V9DA26</accession>
<feature type="region of interest" description="Disordered" evidence="2">
    <location>
        <begin position="1"/>
        <end position="22"/>
    </location>
</feature>
<feature type="compositionally biased region" description="Acidic residues" evidence="2">
    <location>
        <begin position="78"/>
        <end position="100"/>
    </location>
</feature>
<evidence type="ECO:0000256" key="1">
    <source>
        <dbReference type="ARBA" id="ARBA00011047"/>
    </source>
</evidence>
<dbReference type="RefSeq" id="XP_008728050.1">
    <property type="nucleotide sequence ID" value="XM_008729828.1"/>
</dbReference>
<evidence type="ECO:0000313" key="4">
    <source>
        <dbReference type="Proteomes" id="UP000030678"/>
    </source>
</evidence>
<feature type="compositionally biased region" description="Acidic residues" evidence="2">
    <location>
        <begin position="360"/>
        <end position="381"/>
    </location>
</feature>
<dbReference type="PANTHER" id="PTHR15323:SF6">
    <property type="entry name" value="CELL DIVISION CYCLE PROTEIN 123 HOMOLOG"/>
    <property type="match status" value="1"/>
</dbReference>
<evidence type="ECO:0000256" key="2">
    <source>
        <dbReference type="SAM" id="MobiDB-lite"/>
    </source>
</evidence>
<dbReference type="GeneID" id="19983991"/>